<evidence type="ECO:0000256" key="2">
    <source>
        <dbReference type="ARBA" id="ARBA00022540"/>
    </source>
</evidence>
<evidence type="ECO:0000256" key="1">
    <source>
        <dbReference type="ARBA" id="ARBA00005439"/>
    </source>
</evidence>
<organism evidence="6 7">
    <name type="scientific">Sus scrofa</name>
    <name type="common">Pig</name>
    <dbReference type="NCBI Taxonomy" id="9823"/>
    <lineage>
        <taxon>Eukaryota</taxon>
        <taxon>Metazoa</taxon>
        <taxon>Chordata</taxon>
        <taxon>Craniata</taxon>
        <taxon>Vertebrata</taxon>
        <taxon>Euteleostomi</taxon>
        <taxon>Mammalia</taxon>
        <taxon>Eutheria</taxon>
        <taxon>Laurasiatheria</taxon>
        <taxon>Artiodactyla</taxon>
        <taxon>Suina</taxon>
        <taxon>Suidae</taxon>
        <taxon>Sus</taxon>
    </lineage>
</organism>
<dbReference type="PANTHER" id="PTHR10938">
    <property type="entry name" value="TRANSLATION INITIATION FACTOR IF-3"/>
    <property type="match status" value="1"/>
</dbReference>
<dbReference type="InterPro" id="IPR001288">
    <property type="entry name" value="Translation_initiation_fac_3"/>
</dbReference>
<evidence type="ECO:0000256" key="3">
    <source>
        <dbReference type="ARBA" id="ARBA00022917"/>
    </source>
</evidence>
<dbReference type="Ensembl" id="ENSSSCT00025069567.1">
    <property type="protein sequence ID" value="ENSSSCP00025029965.1"/>
    <property type="gene ID" value="ENSSSCG00025050817.1"/>
</dbReference>
<keyword evidence="2" id="KW-0396">Initiation factor</keyword>
<evidence type="ECO:0000313" key="6">
    <source>
        <dbReference type="Ensembl" id="ENSSSCP00025029965.1"/>
    </source>
</evidence>
<sequence length="265" mass="29808">MAALFLKRLTFQTIRTETSCTARCLGERVGQKTSPAPPHPVASAPRPSCLIHAKAFSTEDTQEERKKKKKDETAFSNIGRKIHERIIHVLDEQGNDLGHMHRANVIRLMAERDLRLVRRDPGAEPPQYQLLTGAQIHQERLRLREAGRAEPKPGPTLTKELTFSSNIGQHDLDTKSKQIQQWIEKKYKVQITIKKGRNAEEPENKMATAHQRGKGNDVCSSPLEQKGGSKQSGTGAPERGPAEQRRREPWGLRRAAPVILIKACF</sequence>
<feature type="compositionally biased region" description="Polar residues" evidence="4">
    <location>
        <begin position="218"/>
        <end position="234"/>
    </location>
</feature>
<feature type="compositionally biased region" description="Basic and acidic residues" evidence="4">
    <location>
        <begin position="240"/>
        <end position="251"/>
    </location>
</feature>
<dbReference type="SUPFAM" id="SSF55200">
    <property type="entry name" value="Translation initiation factor IF3, C-terminal domain"/>
    <property type="match status" value="1"/>
</dbReference>
<proteinExistence type="inferred from homology"/>
<dbReference type="FunFam" id="3.10.20.80:FF:000002">
    <property type="entry name" value="Mitochondrial translational initiation factor 3"/>
    <property type="match status" value="1"/>
</dbReference>
<dbReference type="InterPro" id="IPR036788">
    <property type="entry name" value="T_IF-3_C_sf"/>
</dbReference>
<dbReference type="Gene3D" id="3.30.110.10">
    <property type="entry name" value="Translation initiation factor 3 (IF-3), C-terminal domain"/>
    <property type="match status" value="1"/>
</dbReference>
<keyword evidence="3" id="KW-0648">Protein biosynthesis</keyword>
<name>A0A8D0SEL3_PIG</name>
<gene>
    <name evidence="6" type="primary">MTIF3</name>
</gene>
<feature type="region of interest" description="Disordered" evidence="4">
    <location>
        <begin position="198"/>
        <end position="252"/>
    </location>
</feature>
<comment type="similarity">
    <text evidence="1">Belongs to the IF-3 family.</text>
</comment>
<dbReference type="AlphaFoldDB" id="A0A8D0SEL3"/>
<evidence type="ECO:0000313" key="7">
    <source>
        <dbReference type="Proteomes" id="UP000694727"/>
    </source>
</evidence>
<feature type="domain" description="Translation initiation factor 3 N-terminal" evidence="5">
    <location>
        <begin position="78"/>
        <end position="146"/>
    </location>
</feature>
<dbReference type="Pfam" id="PF05198">
    <property type="entry name" value="IF3_N"/>
    <property type="match status" value="1"/>
</dbReference>
<evidence type="ECO:0000256" key="4">
    <source>
        <dbReference type="SAM" id="MobiDB-lite"/>
    </source>
</evidence>
<dbReference type="SUPFAM" id="SSF54364">
    <property type="entry name" value="Translation initiation factor IF3, N-terminal domain"/>
    <property type="match status" value="1"/>
</dbReference>
<evidence type="ECO:0000259" key="5">
    <source>
        <dbReference type="Pfam" id="PF05198"/>
    </source>
</evidence>
<reference evidence="6" key="1">
    <citation type="submission" date="2025-08" db="UniProtKB">
        <authorList>
            <consortium name="Ensembl"/>
        </authorList>
    </citation>
    <scope>IDENTIFICATION</scope>
</reference>
<dbReference type="PANTHER" id="PTHR10938:SF0">
    <property type="entry name" value="TRANSLATION INITIATION FACTOR IF-3, MITOCHONDRIAL"/>
    <property type="match status" value="1"/>
</dbReference>
<dbReference type="InterPro" id="IPR019814">
    <property type="entry name" value="Translation_initiation_fac_3_N"/>
</dbReference>
<dbReference type="Gene3D" id="3.10.20.80">
    <property type="entry name" value="Translation initiation factor 3 (IF-3), N-terminal domain"/>
    <property type="match status" value="1"/>
</dbReference>
<accession>A0A8D0SEL3</accession>
<dbReference type="InterPro" id="IPR036787">
    <property type="entry name" value="T_IF-3_N_sf"/>
</dbReference>
<dbReference type="GO" id="GO:0003743">
    <property type="term" value="F:translation initiation factor activity"/>
    <property type="evidence" value="ECO:0007669"/>
    <property type="project" value="UniProtKB-KW"/>
</dbReference>
<dbReference type="Proteomes" id="UP000694727">
    <property type="component" value="Unplaced"/>
</dbReference>
<protein>
    <submittedName>
        <fullName evidence="6">Mitochondrial translational initiation factor 3</fullName>
    </submittedName>
</protein>